<geneLocation type="plasmid" evidence="1 2">
    <name>p_unnamed1</name>
</geneLocation>
<dbReference type="RefSeq" id="WP_187734373.1">
    <property type="nucleotide sequence ID" value="NZ_CP060785.1"/>
</dbReference>
<proteinExistence type="predicted"/>
<reference evidence="1 2" key="1">
    <citation type="submission" date="2020-08" db="EMBL/GenBank/DDBJ databases">
        <title>Genome sequence of Hymenobacter qilianensis JCM 19763T.</title>
        <authorList>
            <person name="Hyun D.-W."/>
            <person name="Bae J.-W."/>
        </authorList>
    </citation>
    <scope>NUCLEOTIDE SEQUENCE [LARGE SCALE GENOMIC DNA]</scope>
    <source>
        <strain evidence="1 2">JCM 19763</strain>
        <plasmid evidence="1 2">p_unnamed1</plasmid>
    </source>
</reference>
<dbReference type="KEGG" id="hqi:H9L05_21255"/>
<organism evidence="1 2">
    <name type="scientific">Hymenobacter qilianensis</name>
    <dbReference type="NCBI Taxonomy" id="1385715"/>
    <lineage>
        <taxon>Bacteria</taxon>
        <taxon>Pseudomonadati</taxon>
        <taxon>Bacteroidota</taxon>
        <taxon>Cytophagia</taxon>
        <taxon>Cytophagales</taxon>
        <taxon>Hymenobacteraceae</taxon>
        <taxon>Hymenobacter</taxon>
    </lineage>
</organism>
<sequence>MVLWVEGRGTRARARAAGAAAALHASTLSLPGHPPGRAVAAGAGPLPCLPPGAFRAVRAESVHRRGPVNRALRTLLENHRPAAAPLATTLDLYRELQAATPDSLRYLLRDLFETNTYWELGTKQATAKQLQPGTWQVTLAVRARKAVVDSAGGEREVPMHDWVEVGVFAPAEKGEPSGQPLYLRKHRLRSGQQTITVPVKRQPTRAGLDPYHLLIDLQREDNLKDIGS</sequence>
<dbReference type="Proteomes" id="UP000516093">
    <property type="component" value="Plasmid p_unnamed1"/>
</dbReference>
<dbReference type="EMBL" id="CP060785">
    <property type="protein sequence ID" value="QNP54214.1"/>
    <property type="molecule type" value="Genomic_DNA"/>
</dbReference>
<keyword evidence="1" id="KW-0614">Plasmid</keyword>
<dbReference type="AlphaFoldDB" id="A0A7H0H0Z8"/>
<name>A0A7H0H0Z8_9BACT</name>
<evidence type="ECO:0000313" key="1">
    <source>
        <dbReference type="EMBL" id="QNP54214.1"/>
    </source>
</evidence>
<keyword evidence="2" id="KW-1185">Reference proteome</keyword>
<accession>A0A7H0H0Z8</accession>
<protein>
    <submittedName>
        <fullName evidence="1">Uncharacterized protein</fullName>
    </submittedName>
</protein>
<gene>
    <name evidence="1" type="ORF">H9L05_21255</name>
</gene>
<evidence type="ECO:0000313" key="2">
    <source>
        <dbReference type="Proteomes" id="UP000516093"/>
    </source>
</evidence>